<evidence type="ECO:0000313" key="5">
    <source>
        <dbReference type="EMBL" id="MBE1604487.1"/>
    </source>
</evidence>
<feature type="domain" description="NAD-dependent epimerase/dehydratase" evidence="4">
    <location>
        <begin position="21"/>
        <end position="182"/>
    </location>
</feature>
<dbReference type="InterPro" id="IPR001509">
    <property type="entry name" value="Epimerase_deHydtase"/>
</dbReference>
<evidence type="ECO:0000256" key="2">
    <source>
        <dbReference type="ARBA" id="ARBA00023002"/>
    </source>
</evidence>
<dbReference type="RefSeq" id="WP_192749012.1">
    <property type="nucleotide sequence ID" value="NZ_BAABJL010000126.1"/>
</dbReference>
<gene>
    <name evidence="5" type="ORF">HEB94_001335</name>
</gene>
<dbReference type="InterPro" id="IPR036291">
    <property type="entry name" value="NAD(P)-bd_dom_sf"/>
</dbReference>
<dbReference type="EMBL" id="JADBEM010000001">
    <property type="protein sequence ID" value="MBE1604487.1"/>
    <property type="molecule type" value="Genomic_DNA"/>
</dbReference>
<comment type="caution">
    <text evidence="5">The sequence shown here is derived from an EMBL/GenBank/DDBJ whole genome shotgun (WGS) entry which is preliminary data.</text>
</comment>
<dbReference type="Proteomes" id="UP000638648">
    <property type="component" value="Unassembled WGS sequence"/>
</dbReference>
<accession>A0A927R6J0</accession>
<organism evidence="5 6">
    <name type="scientific">Actinopolymorpha pittospori</name>
    <dbReference type="NCBI Taxonomy" id="648752"/>
    <lineage>
        <taxon>Bacteria</taxon>
        <taxon>Bacillati</taxon>
        <taxon>Actinomycetota</taxon>
        <taxon>Actinomycetes</taxon>
        <taxon>Propionibacteriales</taxon>
        <taxon>Actinopolymorphaceae</taxon>
        <taxon>Actinopolymorpha</taxon>
    </lineage>
</organism>
<dbReference type="PANTHER" id="PTHR43103:SF5">
    <property type="entry name" value="4-EPIMERASE, PUTATIVE (AFU_ORTHOLOGUE AFUA_7G00360)-RELATED"/>
    <property type="match status" value="1"/>
</dbReference>
<sequence length="260" mass="27818">MPDQTHGATGTPTEAGQRQTVLITGGAGRIGGYLRDRLRRPGRTLRLLDVTPPERQTDDADGVEHVLASVTDYPAVHAAMEGVDAVVHLAGIASTRAPASDLTHVNITGTTNVFEAARLRGVRRMVFASSNHAAGFGERVITGQAGLPRPDSFYGVTKVFGEALGSLYHDRDGMDVVCLRIGTCKDHPTDVRSLGTWLSPDDAGRLVEASLCHPGPGFVVVWGVSNNRRRPPAWPLDAARALGFHPEDDGEAFADQIEEK</sequence>
<evidence type="ECO:0000256" key="1">
    <source>
        <dbReference type="ARBA" id="ARBA00007637"/>
    </source>
</evidence>
<dbReference type="AlphaFoldDB" id="A0A927R6J0"/>
<evidence type="ECO:0000256" key="3">
    <source>
        <dbReference type="ARBA" id="ARBA00023027"/>
    </source>
</evidence>
<comment type="similarity">
    <text evidence="1">Belongs to the NAD(P)-dependent epimerase/dehydratase family.</text>
</comment>
<evidence type="ECO:0000313" key="6">
    <source>
        <dbReference type="Proteomes" id="UP000638648"/>
    </source>
</evidence>
<dbReference type="Pfam" id="PF01370">
    <property type="entry name" value="Epimerase"/>
    <property type="match status" value="1"/>
</dbReference>
<keyword evidence="6" id="KW-1185">Reference proteome</keyword>
<dbReference type="SUPFAM" id="SSF51735">
    <property type="entry name" value="NAD(P)-binding Rossmann-fold domains"/>
    <property type="match status" value="1"/>
</dbReference>
<keyword evidence="2" id="KW-0560">Oxidoreductase</keyword>
<dbReference type="GO" id="GO:0016491">
    <property type="term" value="F:oxidoreductase activity"/>
    <property type="evidence" value="ECO:0007669"/>
    <property type="project" value="UniProtKB-KW"/>
</dbReference>
<protein>
    <submittedName>
        <fullName evidence="5">Nucleoside-diphosphate-sugar epimerase</fullName>
    </submittedName>
</protein>
<reference evidence="5" key="1">
    <citation type="submission" date="2020-10" db="EMBL/GenBank/DDBJ databases">
        <title>Sequencing the genomes of 1000 actinobacteria strains.</title>
        <authorList>
            <person name="Klenk H.-P."/>
        </authorList>
    </citation>
    <scope>NUCLEOTIDE SEQUENCE</scope>
    <source>
        <strain evidence="5">DSM 45354</strain>
    </source>
</reference>
<proteinExistence type="inferred from homology"/>
<dbReference type="Gene3D" id="3.40.50.720">
    <property type="entry name" value="NAD(P)-binding Rossmann-like Domain"/>
    <property type="match status" value="1"/>
</dbReference>
<name>A0A927R6J0_9ACTN</name>
<dbReference type="PANTHER" id="PTHR43103">
    <property type="entry name" value="NUCLEOSIDE-DIPHOSPHATE-SUGAR EPIMERASE"/>
    <property type="match status" value="1"/>
</dbReference>
<keyword evidence="3" id="KW-0520">NAD</keyword>
<evidence type="ECO:0000259" key="4">
    <source>
        <dbReference type="Pfam" id="PF01370"/>
    </source>
</evidence>